<sequence length="159" mass="17460">MAEEDIQPLVCKNGIGMVKARFAGDDAPRAVFPSIVGWPRHTGVMELETAKSSSTVEKSYELLDRQVITIGAERFRCLEVIFQPSLIGMEDVGMHETTYNSIMKCNVDIRKDLYGNIMLSGGLTMFLSIAGRMSKEITVLAPSNMKIKVVAPPLVHSNG</sequence>
<dbReference type="SMART" id="SM00268">
    <property type="entry name" value="ACTIN"/>
    <property type="match status" value="1"/>
</dbReference>
<evidence type="ECO:0000256" key="2">
    <source>
        <dbReference type="ARBA" id="ARBA00006752"/>
    </source>
</evidence>
<keyword evidence="9" id="KW-1185">Reference proteome</keyword>
<evidence type="ECO:0000256" key="6">
    <source>
        <dbReference type="ARBA" id="ARBA00023212"/>
    </source>
</evidence>
<evidence type="ECO:0000256" key="4">
    <source>
        <dbReference type="ARBA" id="ARBA00022741"/>
    </source>
</evidence>
<dbReference type="InterPro" id="IPR043129">
    <property type="entry name" value="ATPase_NBD"/>
</dbReference>
<proteinExistence type="inferred from homology"/>
<dbReference type="GO" id="GO:0005856">
    <property type="term" value="C:cytoskeleton"/>
    <property type="evidence" value="ECO:0007669"/>
    <property type="project" value="UniProtKB-SubCell"/>
</dbReference>
<dbReference type="FunFam" id="3.30.420.40:FF:000404">
    <property type="entry name" value="Major actin"/>
    <property type="match status" value="1"/>
</dbReference>
<dbReference type="Gene3D" id="3.30.420.40">
    <property type="match status" value="2"/>
</dbReference>
<evidence type="ECO:0008006" key="10">
    <source>
        <dbReference type="Google" id="ProtNLM"/>
    </source>
</evidence>
<evidence type="ECO:0000256" key="1">
    <source>
        <dbReference type="ARBA" id="ARBA00004245"/>
    </source>
</evidence>
<evidence type="ECO:0000313" key="8">
    <source>
        <dbReference type="EMBL" id="KAA8519293.1"/>
    </source>
</evidence>
<evidence type="ECO:0000256" key="5">
    <source>
        <dbReference type="ARBA" id="ARBA00022840"/>
    </source>
</evidence>
<name>A0A5J4ZKI5_9ASTE</name>
<keyword evidence="3" id="KW-0963">Cytoplasm</keyword>
<dbReference type="EMBL" id="CM018049">
    <property type="protein sequence ID" value="KAA8519293.1"/>
    <property type="molecule type" value="Genomic_DNA"/>
</dbReference>
<dbReference type="OrthoDB" id="2011723at2759"/>
<dbReference type="PANTHER" id="PTHR11937">
    <property type="entry name" value="ACTIN"/>
    <property type="match status" value="1"/>
</dbReference>
<dbReference type="SUPFAM" id="SSF53067">
    <property type="entry name" value="Actin-like ATPase domain"/>
    <property type="match status" value="2"/>
</dbReference>
<comment type="subcellular location">
    <subcellularLocation>
        <location evidence="1">Cytoplasm</location>
        <location evidence="1">Cytoskeleton</location>
    </subcellularLocation>
</comment>
<comment type="similarity">
    <text evidence="2 7">Belongs to the actin family.</text>
</comment>
<protein>
    <recommendedName>
        <fullName evidence="10">Actin</fullName>
    </recommendedName>
</protein>
<dbReference type="Pfam" id="PF00022">
    <property type="entry name" value="Actin"/>
    <property type="match status" value="2"/>
</dbReference>
<evidence type="ECO:0000256" key="3">
    <source>
        <dbReference type="ARBA" id="ARBA00022490"/>
    </source>
</evidence>
<evidence type="ECO:0000256" key="7">
    <source>
        <dbReference type="RuleBase" id="RU000487"/>
    </source>
</evidence>
<dbReference type="InterPro" id="IPR004000">
    <property type="entry name" value="Actin"/>
</dbReference>
<organism evidence="8 9">
    <name type="scientific">Nyssa sinensis</name>
    <dbReference type="NCBI Taxonomy" id="561372"/>
    <lineage>
        <taxon>Eukaryota</taxon>
        <taxon>Viridiplantae</taxon>
        <taxon>Streptophyta</taxon>
        <taxon>Embryophyta</taxon>
        <taxon>Tracheophyta</taxon>
        <taxon>Spermatophyta</taxon>
        <taxon>Magnoliopsida</taxon>
        <taxon>eudicotyledons</taxon>
        <taxon>Gunneridae</taxon>
        <taxon>Pentapetalae</taxon>
        <taxon>asterids</taxon>
        <taxon>Cornales</taxon>
        <taxon>Nyssaceae</taxon>
        <taxon>Nyssa</taxon>
    </lineage>
</organism>
<accession>A0A5J4ZKI5</accession>
<keyword evidence="5" id="KW-0067">ATP-binding</keyword>
<gene>
    <name evidence="8" type="ORF">F0562_013549</name>
</gene>
<dbReference type="Proteomes" id="UP000325577">
    <property type="component" value="Linkage Group LG6"/>
</dbReference>
<keyword evidence="6" id="KW-0206">Cytoskeleton</keyword>
<dbReference type="GO" id="GO:0005524">
    <property type="term" value="F:ATP binding"/>
    <property type="evidence" value="ECO:0007669"/>
    <property type="project" value="UniProtKB-KW"/>
</dbReference>
<dbReference type="AlphaFoldDB" id="A0A5J4ZKI5"/>
<keyword evidence="4" id="KW-0547">Nucleotide-binding</keyword>
<evidence type="ECO:0000313" key="9">
    <source>
        <dbReference type="Proteomes" id="UP000325577"/>
    </source>
</evidence>
<reference evidence="8 9" key="1">
    <citation type="submission" date="2019-09" db="EMBL/GenBank/DDBJ databases">
        <title>A chromosome-level genome assembly of the Chinese tupelo Nyssa sinensis.</title>
        <authorList>
            <person name="Yang X."/>
            <person name="Kang M."/>
            <person name="Yang Y."/>
            <person name="Xiong H."/>
            <person name="Wang M."/>
            <person name="Zhang Z."/>
            <person name="Wang Z."/>
            <person name="Wu H."/>
            <person name="Ma T."/>
            <person name="Liu J."/>
            <person name="Xi Z."/>
        </authorList>
    </citation>
    <scope>NUCLEOTIDE SEQUENCE [LARGE SCALE GENOMIC DNA]</scope>
    <source>
        <strain evidence="8">J267</strain>
        <tissue evidence="8">Leaf</tissue>
    </source>
</reference>